<dbReference type="RefSeq" id="WP_201923148.1">
    <property type="nucleotide sequence ID" value="NZ_BAABAX010000002.1"/>
</dbReference>
<dbReference type="NCBIfam" id="TIGR04183">
    <property type="entry name" value="Por_Secre_tail"/>
    <property type="match status" value="1"/>
</dbReference>
<dbReference type="Pfam" id="PF20009">
    <property type="entry name" value="GEVED"/>
    <property type="match status" value="1"/>
</dbReference>
<keyword evidence="4" id="KW-1185">Reference proteome</keyword>
<reference evidence="3" key="1">
    <citation type="submission" date="2021-01" db="EMBL/GenBank/DDBJ databases">
        <authorList>
            <person name="Zhong Y.L."/>
        </authorList>
    </citation>
    <scope>NUCLEOTIDE SEQUENCE</scope>
    <source>
        <strain evidence="3">KCTC 23302</strain>
    </source>
</reference>
<sequence length="999" mass="109326">MMPNKVLVIVFLFSVFIGFSQRKEINKATLITEAAYMREVTSLLGKKLIPEKPREGGKEYRRTDGNKHIPGKGLPLGIDPLLVQQKSAQNLRAGKAPSQVFEVNSRVESPSDPTGAIGPNHYLSAKNSAFAIHDRNGVPIVSSTSLANIFPGETEGDPIVFYDNFADRFVITEFSSTPNGFLVAVSQGPDPVNDGWFTYRFNTGTFPDYTKFSIWSDGYYITANKDQFSQETSEVVYVIEREKMLAGEEDVKMVGFPLPGAKIDNFYSPASFNATGKVLPPPGDAKIIYYQDDGWAGVPIGGDILKLWTINVDWITPSNSTIVEAEELAVTPFDSTFDGGDFGNLPQPGTDGQDIDAIQGAVMYATNYRRFCSYNTVVLNFVIDIDDRTDGSGGDIDNVAAIRWYELRQNGDGEPWTIFQEGTYTSPDGKSAWCASMAMDVFGNIGMGYTTMGTIADGATADSFASIRYTGRLATDPLGTMTIAEETIIIGTDVQRNNGKRYGDYAHLSIDPVDDATFWHIAEYFEDTGDNARDVVGVFKIANDVTNDVGVVSIDNPLSKIFTATEEIEVTIQNFGTSTQTNIPVSYSINGGTAVNEVFAGPISAGETMSFIFSTPADLTLDNNFVITAETNLASDSVPENDCATIEVSGLLQNDVGAVRLVSPVTGSGISSNEPITITIQNFGIAPQSNIPVFYILDNEGTINEVFTGTIEPGESAEYTFNTTANLLEFKTYTFEIGTALTSDENAENDRIILDIEHQSCFPTSNCRLQGDGITSFELTNISNTPILCNSGYENFTNLVINLDGPIGLYRVTVQSGFARDAIEQMSLWIDFNDDGIFGDTERLLSNEVIREANKDQSFVFSLGSNATTGTHLLRVRAGDTQENTQEDLNDPCLSMQFGTTHDYTVNIGDNQPPILDLIVVNRPNRQFLITMSDPGAEERLKLNVFTITGQIIVSNFVEKNANGRFVYELDMSYASTGIYFVRLGDKNEKNRSAKFIVQ</sequence>
<dbReference type="Proteomes" id="UP000651057">
    <property type="component" value="Unassembled WGS sequence"/>
</dbReference>
<protein>
    <submittedName>
        <fullName evidence="3">T9SS type A sorting domain-containing protein</fullName>
    </submittedName>
</protein>
<evidence type="ECO:0000313" key="4">
    <source>
        <dbReference type="Proteomes" id="UP000651057"/>
    </source>
</evidence>
<accession>A0A937D782</accession>
<keyword evidence="1" id="KW-0732">Signal</keyword>
<dbReference type="EMBL" id="JAERQJ010000008">
    <property type="protein sequence ID" value="MBL0685239.1"/>
    <property type="molecule type" value="Genomic_DNA"/>
</dbReference>
<gene>
    <name evidence="3" type="ORF">JJQ60_17025</name>
</gene>
<comment type="caution">
    <text evidence="3">The sequence shown here is derived from an EMBL/GenBank/DDBJ whole genome shotgun (WGS) entry which is preliminary data.</text>
</comment>
<dbReference type="AlphaFoldDB" id="A0A937D782"/>
<organism evidence="3 4">
    <name type="scientific">Aquimarina mytili</name>
    <dbReference type="NCBI Taxonomy" id="874423"/>
    <lineage>
        <taxon>Bacteria</taxon>
        <taxon>Pseudomonadati</taxon>
        <taxon>Bacteroidota</taxon>
        <taxon>Flavobacteriia</taxon>
        <taxon>Flavobacteriales</taxon>
        <taxon>Flavobacteriaceae</taxon>
        <taxon>Aquimarina</taxon>
    </lineage>
</organism>
<feature type="domain" description="GEVED" evidence="2">
    <location>
        <begin position="826"/>
        <end position="907"/>
    </location>
</feature>
<proteinExistence type="predicted"/>
<evidence type="ECO:0000259" key="2">
    <source>
        <dbReference type="Pfam" id="PF20009"/>
    </source>
</evidence>
<dbReference type="InterPro" id="IPR045474">
    <property type="entry name" value="GEVED"/>
</dbReference>
<name>A0A937D782_9FLAO</name>
<evidence type="ECO:0000256" key="1">
    <source>
        <dbReference type="ARBA" id="ARBA00022729"/>
    </source>
</evidence>
<evidence type="ECO:0000313" key="3">
    <source>
        <dbReference type="EMBL" id="MBL0685239.1"/>
    </source>
</evidence>
<dbReference type="InterPro" id="IPR026444">
    <property type="entry name" value="Secre_tail"/>
</dbReference>